<dbReference type="PANTHER" id="PTHR45138">
    <property type="entry name" value="REGULATORY COMPONENTS OF SENSORY TRANSDUCTION SYSTEM"/>
    <property type="match status" value="1"/>
</dbReference>
<keyword evidence="7" id="KW-1185">Reference proteome</keyword>
<dbReference type="EC" id="2.7.7.65" evidence="2"/>
<comment type="catalytic activity">
    <reaction evidence="3">
        <text>2 GTP = 3',3'-c-di-GMP + 2 diphosphate</text>
        <dbReference type="Rhea" id="RHEA:24898"/>
        <dbReference type="ChEBI" id="CHEBI:33019"/>
        <dbReference type="ChEBI" id="CHEBI:37565"/>
        <dbReference type="ChEBI" id="CHEBI:58805"/>
        <dbReference type="EC" id="2.7.7.65"/>
    </reaction>
</comment>
<dbReference type="Proteomes" id="UP000056090">
    <property type="component" value="Chromosome"/>
</dbReference>
<dbReference type="InterPro" id="IPR043128">
    <property type="entry name" value="Rev_trsase/Diguanyl_cyclase"/>
</dbReference>
<dbReference type="InterPro" id="IPR035965">
    <property type="entry name" value="PAS-like_dom_sf"/>
</dbReference>
<dbReference type="PROSITE" id="PS50112">
    <property type="entry name" value="PAS"/>
    <property type="match status" value="1"/>
</dbReference>
<dbReference type="CDD" id="cd00130">
    <property type="entry name" value="PAS"/>
    <property type="match status" value="1"/>
</dbReference>
<dbReference type="InterPro" id="IPR000160">
    <property type="entry name" value="GGDEF_dom"/>
</dbReference>
<dbReference type="EMBL" id="CP008849">
    <property type="protein sequence ID" value="AIF99420.1"/>
    <property type="molecule type" value="Genomic_DNA"/>
</dbReference>
<dbReference type="NCBIfam" id="TIGR00254">
    <property type="entry name" value="GGDEF"/>
    <property type="match status" value="1"/>
</dbReference>
<dbReference type="GO" id="GO:0043709">
    <property type="term" value="P:cell adhesion involved in single-species biofilm formation"/>
    <property type="evidence" value="ECO:0007669"/>
    <property type="project" value="TreeGrafter"/>
</dbReference>
<dbReference type="NCBIfam" id="TIGR00229">
    <property type="entry name" value="sensory_box"/>
    <property type="match status" value="1"/>
</dbReference>
<dbReference type="SUPFAM" id="SSF55785">
    <property type="entry name" value="PYP-like sensor domain (PAS domain)"/>
    <property type="match status" value="1"/>
</dbReference>
<dbReference type="GO" id="GO:0005886">
    <property type="term" value="C:plasma membrane"/>
    <property type="evidence" value="ECO:0007669"/>
    <property type="project" value="TreeGrafter"/>
</dbReference>
<dbReference type="KEGG" id="aal:EP13_12395"/>
<feature type="domain" description="GGDEF" evidence="5">
    <location>
        <begin position="185"/>
        <end position="320"/>
    </location>
</feature>
<evidence type="ECO:0000313" key="7">
    <source>
        <dbReference type="Proteomes" id="UP000056090"/>
    </source>
</evidence>
<proteinExistence type="predicted"/>
<dbReference type="PROSITE" id="PS50887">
    <property type="entry name" value="GGDEF"/>
    <property type="match status" value="1"/>
</dbReference>
<dbReference type="SMART" id="SM00267">
    <property type="entry name" value="GGDEF"/>
    <property type="match status" value="1"/>
</dbReference>
<evidence type="ECO:0000256" key="3">
    <source>
        <dbReference type="ARBA" id="ARBA00034247"/>
    </source>
</evidence>
<organism evidence="6 7">
    <name type="scientific">Alteromonas australica</name>
    <dbReference type="NCBI Taxonomy" id="589873"/>
    <lineage>
        <taxon>Bacteria</taxon>
        <taxon>Pseudomonadati</taxon>
        <taxon>Pseudomonadota</taxon>
        <taxon>Gammaproteobacteria</taxon>
        <taxon>Alteromonadales</taxon>
        <taxon>Alteromonadaceae</taxon>
        <taxon>Alteromonas/Salinimonas group</taxon>
        <taxon>Alteromonas</taxon>
    </lineage>
</organism>
<name>A0A075P362_9ALTE</name>
<evidence type="ECO:0000313" key="6">
    <source>
        <dbReference type="EMBL" id="AIF99420.1"/>
    </source>
</evidence>
<feature type="domain" description="PAS" evidence="4">
    <location>
        <begin position="23"/>
        <end position="74"/>
    </location>
</feature>
<dbReference type="Pfam" id="PF24820">
    <property type="entry name" value="Diguanyl_cycl_sensor"/>
    <property type="match status" value="1"/>
</dbReference>
<evidence type="ECO:0000256" key="2">
    <source>
        <dbReference type="ARBA" id="ARBA00012528"/>
    </source>
</evidence>
<comment type="cofactor">
    <cofactor evidence="1">
        <name>Mg(2+)</name>
        <dbReference type="ChEBI" id="CHEBI:18420"/>
    </cofactor>
</comment>
<dbReference type="PANTHER" id="PTHR45138:SF9">
    <property type="entry name" value="DIGUANYLATE CYCLASE DGCM-RELATED"/>
    <property type="match status" value="1"/>
</dbReference>
<evidence type="ECO:0000259" key="5">
    <source>
        <dbReference type="PROSITE" id="PS50887"/>
    </source>
</evidence>
<dbReference type="SUPFAM" id="SSF55073">
    <property type="entry name" value="Nucleotide cyclase"/>
    <property type="match status" value="1"/>
</dbReference>
<dbReference type="InterPro" id="IPR059127">
    <property type="entry name" value="Diguanyl_cycl_sensor_dom"/>
</dbReference>
<dbReference type="GO" id="GO:1902201">
    <property type="term" value="P:negative regulation of bacterial-type flagellum-dependent cell motility"/>
    <property type="evidence" value="ECO:0007669"/>
    <property type="project" value="TreeGrafter"/>
</dbReference>
<dbReference type="FunFam" id="3.30.70.270:FF:000001">
    <property type="entry name" value="Diguanylate cyclase domain protein"/>
    <property type="match status" value="1"/>
</dbReference>
<reference evidence="6 7" key="1">
    <citation type="submission" date="2014-06" db="EMBL/GenBank/DDBJ databases">
        <title>Genomes of Alteromonas australica, a world apart.</title>
        <authorList>
            <person name="Gonzaga A."/>
            <person name="Lopez-Perez M."/>
            <person name="Rodriguez-Valera F."/>
        </authorList>
    </citation>
    <scope>NUCLEOTIDE SEQUENCE [LARGE SCALE GENOMIC DNA]</scope>
    <source>
        <strain evidence="6 7">H 17</strain>
    </source>
</reference>
<evidence type="ECO:0000256" key="1">
    <source>
        <dbReference type="ARBA" id="ARBA00001946"/>
    </source>
</evidence>
<dbReference type="SMART" id="SM00091">
    <property type="entry name" value="PAS"/>
    <property type="match status" value="1"/>
</dbReference>
<sequence>MFSSMINKNKETRPTPKLFNFYQDSSLARMINFINEAVIVIDSSGVIEMLNPMVANLMGAQRDRLLGHNLLELVVDAKGKSQTLLIDCLEKGRHYPISSPPIELNLKADLSPTISVEMSISTLPEELSSSNTLFLCILRDLTLHKAEYGLLKQKANTDYLTGLANRHRFADYLTKQWNICEQDNLPLSIIFIDIDHFKNFNDRYGHIAGDRCLKRIGETISLSLPNRDTLAARYGGEEFALVLPQCSPQTAQLLAIRIKRHISQLSTRQFAVTKESQLTVSMGVATQMEGRYNNTESLLNAADTLLYQAKSQGRDQICFL</sequence>
<gene>
    <name evidence="6" type="ORF">EP13_12395</name>
</gene>
<dbReference type="AlphaFoldDB" id="A0A075P362"/>
<dbReference type="CDD" id="cd01949">
    <property type="entry name" value="GGDEF"/>
    <property type="match status" value="1"/>
</dbReference>
<dbReference type="InterPro" id="IPR050469">
    <property type="entry name" value="Diguanylate_Cyclase"/>
</dbReference>
<dbReference type="InterPro" id="IPR000014">
    <property type="entry name" value="PAS"/>
</dbReference>
<dbReference type="InterPro" id="IPR029787">
    <property type="entry name" value="Nucleotide_cyclase"/>
</dbReference>
<dbReference type="Gene3D" id="3.30.70.270">
    <property type="match status" value="1"/>
</dbReference>
<evidence type="ECO:0000259" key="4">
    <source>
        <dbReference type="PROSITE" id="PS50112"/>
    </source>
</evidence>
<accession>A0A075P362</accession>
<dbReference type="GO" id="GO:0052621">
    <property type="term" value="F:diguanylate cyclase activity"/>
    <property type="evidence" value="ECO:0007669"/>
    <property type="project" value="UniProtKB-EC"/>
</dbReference>
<protein>
    <recommendedName>
        <fullName evidence="2">diguanylate cyclase</fullName>
        <ecNumber evidence="2">2.7.7.65</ecNumber>
    </recommendedName>
</protein>
<dbReference type="Pfam" id="PF00990">
    <property type="entry name" value="GGDEF"/>
    <property type="match status" value="1"/>
</dbReference>
<dbReference type="eggNOG" id="COG3706">
    <property type="taxonomic scope" value="Bacteria"/>
</dbReference>
<dbReference type="Gene3D" id="3.30.450.20">
    <property type="entry name" value="PAS domain"/>
    <property type="match status" value="1"/>
</dbReference>